<dbReference type="SUPFAM" id="SSF55846">
    <property type="entry name" value="N-acetylmuramoyl-L-alanine amidase-like"/>
    <property type="match status" value="1"/>
</dbReference>
<dbReference type="AlphaFoldDB" id="A0A368VIG3"/>
<evidence type="ECO:0000256" key="4">
    <source>
        <dbReference type="ARBA" id="ARBA00023316"/>
    </source>
</evidence>
<dbReference type="GO" id="GO:0009254">
    <property type="term" value="P:peptidoglycan turnover"/>
    <property type="evidence" value="ECO:0007669"/>
    <property type="project" value="TreeGrafter"/>
</dbReference>
<dbReference type="CDD" id="cd06583">
    <property type="entry name" value="PGRP"/>
    <property type="match status" value="1"/>
</dbReference>
<comment type="catalytic activity">
    <reaction evidence="1">
        <text>Hydrolyzes the link between N-acetylmuramoyl residues and L-amino acid residues in certain cell-wall glycopeptides.</text>
        <dbReference type="EC" id="3.5.1.28"/>
    </reaction>
</comment>
<dbReference type="PANTHER" id="PTHR30417:SF1">
    <property type="entry name" value="N-ACETYLMURAMOYL-L-ALANINE AMIDASE AMID"/>
    <property type="match status" value="1"/>
</dbReference>
<protein>
    <recommendedName>
        <fullName evidence="2">N-acetylmuramoyl-L-alanine amidase</fullName>
        <ecNumber evidence="2">3.5.1.28</ecNumber>
    </recommendedName>
</protein>
<dbReference type="GO" id="GO:0009253">
    <property type="term" value="P:peptidoglycan catabolic process"/>
    <property type="evidence" value="ECO:0007669"/>
    <property type="project" value="InterPro"/>
</dbReference>
<dbReference type="SMART" id="SM00644">
    <property type="entry name" value="Ami_2"/>
    <property type="match status" value="1"/>
</dbReference>
<evidence type="ECO:0000259" key="5">
    <source>
        <dbReference type="SMART" id="SM00644"/>
    </source>
</evidence>
<evidence type="ECO:0000256" key="1">
    <source>
        <dbReference type="ARBA" id="ARBA00001561"/>
    </source>
</evidence>
<dbReference type="GO" id="GO:0008745">
    <property type="term" value="F:N-acetylmuramoyl-L-alanine amidase activity"/>
    <property type="evidence" value="ECO:0007669"/>
    <property type="project" value="UniProtKB-EC"/>
</dbReference>
<organism evidence="6 7">
    <name type="scientific">Halopolyspora algeriensis</name>
    <dbReference type="NCBI Taxonomy" id="1500506"/>
    <lineage>
        <taxon>Bacteria</taxon>
        <taxon>Bacillati</taxon>
        <taxon>Actinomycetota</taxon>
        <taxon>Actinomycetes</taxon>
        <taxon>Actinomycetes incertae sedis</taxon>
        <taxon>Halopolyspora</taxon>
    </lineage>
</organism>
<keyword evidence="3" id="KW-0378">Hydrolase</keyword>
<dbReference type="EMBL" id="QPJC01000013">
    <property type="protein sequence ID" value="RCW39989.1"/>
    <property type="molecule type" value="Genomic_DNA"/>
</dbReference>
<dbReference type="Gene3D" id="3.40.80.10">
    <property type="entry name" value="Peptidoglycan recognition protein-like"/>
    <property type="match status" value="1"/>
</dbReference>
<proteinExistence type="predicted"/>
<comment type="caution">
    <text evidence="6">The sequence shown here is derived from an EMBL/GenBank/DDBJ whole genome shotgun (WGS) entry which is preliminary data.</text>
</comment>
<dbReference type="InterPro" id="IPR051206">
    <property type="entry name" value="NAMLAA_amidase_2"/>
</dbReference>
<dbReference type="RefSeq" id="WP_158546718.1">
    <property type="nucleotide sequence ID" value="NZ_QPJC01000013.1"/>
</dbReference>
<dbReference type="PANTHER" id="PTHR30417">
    <property type="entry name" value="N-ACETYLMURAMOYL-L-ALANINE AMIDASE AMID"/>
    <property type="match status" value="1"/>
</dbReference>
<evidence type="ECO:0000313" key="7">
    <source>
        <dbReference type="Proteomes" id="UP000253495"/>
    </source>
</evidence>
<evidence type="ECO:0000256" key="3">
    <source>
        <dbReference type="ARBA" id="ARBA00022801"/>
    </source>
</evidence>
<dbReference type="GO" id="GO:0071555">
    <property type="term" value="P:cell wall organization"/>
    <property type="evidence" value="ECO:0007669"/>
    <property type="project" value="UniProtKB-KW"/>
</dbReference>
<sequence>MGQWFNRPGSNLATVARDTGYPVVEVPGWTTRGHGPLGNHVGVVVAHHTAGPEPEQTSSNYPSLDVVTHGRPGLPGPLSHFGIGYDGTVYVIAAGLAYHAGRGGWAGFSGNSTALGIEAEDSGDGDWTPQQLDVYPRLVARTCRFLGISAAGVCAHREWAPNRKIDPAGIDMDAFRRRVADYLAHPETIPKEDDVSADEVWNKELLLWHASNPDRETMPAWQQLHQARAYSMLAFHRSQATLDAVNRFPQMLEAAGHTDPQAVAEALRPVIAEAVGPVIEGAVADALGQDNAATAETIVDRIAQRLAGEQTSGA</sequence>
<dbReference type="InterPro" id="IPR002502">
    <property type="entry name" value="Amidase_domain"/>
</dbReference>
<dbReference type="Pfam" id="PF01510">
    <property type="entry name" value="Amidase_2"/>
    <property type="match status" value="1"/>
</dbReference>
<reference evidence="6 7" key="1">
    <citation type="submission" date="2018-07" db="EMBL/GenBank/DDBJ databases">
        <title>Genomic Encyclopedia of Type Strains, Phase III (KMG-III): the genomes of soil and plant-associated and newly described type strains.</title>
        <authorList>
            <person name="Whitman W."/>
        </authorList>
    </citation>
    <scope>NUCLEOTIDE SEQUENCE [LARGE SCALE GENOMIC DNA]</scope>
    <source>
        <strain evidence="6 7">CECT 8575</strain>
    </source>
</reference>
<keyword evidence="4" id="KW-0961">Cell wall biogenesis/degradation</keyword>
<evidence type="ECO:0000313" key="6">
    <source>
        <dbReference type="EMBL" id="RCW39989.1"/>
    </source>
</evidence>
<gene>
    <name evidence="6" type="ORF">DFQ14_11371</name>
</gene>
<keyword evidence="7" id="KW-1185">Reference proteome</keyword>
<evidence type="ECO:0000256" key="2">
    <source>
        <dbReference type="ARBA" id="ARBA00011901"/>
    </source>
</evidence>
<dbReference type="InterPro" id="IPR036505">
    <property type="entry name" value="Amidase/PGRP_sf"/>
</dbReference>
<feature type="domain" description="N-acetylmuramoyl-L-alanine amidase" evidence="5">
    <location>
        <begin position="29"/>
        <end position="168"/>
    </location>
</feature>
<dbReference type="Proteomes" id="UP000253495">
    <property type="component" value="Unassembled WGS sequence"/>
</dbReference>
<accession>A0A368VIG3</accession>
<dbReference type="EC" id="3.5.1.28" evidence="2"/>
<name>A0A368VIG3_9ACTN</name>